<organism evidence="4 5">
    <name type="scientific">Stichopus japonicus</name>
    <name type="common">Sea cucumber</name>
    <dbReference type="NCBI Taxonomy" id="307972"/>
    <lineage>
        <taxon>Eukaryota</taxon>
        <taxon>Metazoa</taxon>
        <taxon>Echinodermata</taxon>
        <taxon>Eleutherozoa</taxon>
        <taxon>Echinozoa</taxon>
        <taxon>Holothuroidea</taxon>
        <taxon>Aspidochirotacea</taxon>
        <taxon>Aspidochirotida</taxon>
        <taxon>Stichopodidae</taxon>
        <taxon>Apostichopus</taxon>
    </lineage>
</organism>
<dbReference type="GO" id="GO:0001682">
    <property type="term" value="P:tRNA 5'-leader removal"/>
    <property type="evidence" value="ECO:0007669"/>
    <property type="project" value="InterPro"/>
</dbReference>
<evidence type="ECO:0000313" key="5">
    <source>
        <dbReference type="Proteomes" id="UP000230750"/>
    </source>
</evidence>
<reference evidence="4 5" key="1">
    <citation type="journal article" date="2017" name="PLoS Biol.">
        <title>The sea cucumber genome provides insights into morphological evolution and visceral regeneration.</title>
        <authorList>
            <person name="Zhang X."/>
            <person name="Sun L."/>
            <person name="Yuan J."/>
            <person name="Sun Y."/>
            <person name="Gao Y."/>
            <person name="Zhang L."/>
            <person name="Li S."/>
            <person name="Dai H."/>
            <person name="Hamel J.F."/>
            <person name="Liu C."/>
            <person name="Yu Y."/>
            <person name="Liu S."/>
            <person name="Lin W."/>
            <person name="Guo K."/>
            <person name="Jin S."/>
            <person name="Xu P."/>
            <person name="Storey K.B."/>
            <person name="Huan P."/>
            <person name="Zhang T."/>
            <person name="Zhou Y."/>
            <person name="Zhang J."/>
            <person name="Lin C."/>
            <person name="Li X."/>
            <person name="Xing L."/>
            <person name="Huo D."/>
            <person name="Sun M."/>
            <person name="Wang L."/>
            <person name="Mercier A."/>
            <person name="Li F."/>
            <person name="Yang H."/>
            <person name="Xiang J."/>
        </authorList>
    </citation>
    <scope>NUCLEOTIDE SEQUENCE [LARGE SCALE GENOMIC DNA]</scope>
    <source>
        <strain evidence="4">Shaxun</strain>
        <tissue evidence="4">Muscle</tissue>
    </source>
</reference>
<keyword evidence="2" id="KW-0819">tRNA processing</keyword>
<dbReference type="Pfam" id="PF12328">
    <property type="entry name" value="Rpp20"/>
    <property type="match status" value="1"/>
</dbReference>
<accession>A0A2G8K9J3</accession>
<evidence type="ECO:0000256" key="2">
    <source>
        <dbReference type="ARBA" id="ARBA00022694"/>
    </source>
</evidence>
<comment type="caution">
    <text evidence="4">The sequence shown here is derived from an EMBL/GenBank/DDBJ whole genome shotgun (WGS) entry which is preliminary data.</text>
</comment>
<keyword evidence="3" id="KW-0539">Nucleus</keyword>
<dbReference type="SUPFAM" id="SSF82704">
    <property type="entry name" value="AlbA-like"/>
    <property type="match status" value="1"/>
</dbReference>
<proteinExistence type="predicted"/>
<protein>
    <submittedName>
        <fullName evidence="4">Ribonuclease P protein subunit p20</fullName>
    </submittedName>
</protein>
<evidence type="ECO:0000313" key="4">
    <source>
        <dbReference type="EMBL" id="PIK44681.1"/>
    </source>
</evidence>
<comment type="subcellular location">
    <subcellularLocation>
        <location evidence="1">Nucleus</location>
        <location evidence="1">Nucleolus</location>
    </subcellularLocation>
</comment>
<dbReference type="Gene3D" id="3.30.110.20">
    <property type="entry name" value="Alba-like domain"/>
    <property type="match status" value="1"/>
</dbReference>
<dbReference type="GO" id="GO:0000172">
    <property type="term" value="C:ribonuclease MRP complex"/>
    <property type="evidence" value="ECO:0007669"/>
    <property type="project" value="InterPro"/>
</dbReference>
<dbReference type="PANTHER" id="PTHR15314">
    <property type="entry name" value="RIBONUCLEASE P PROTEIN SUBUNIT P20"/>
    <property type="match status" value="1"/>
</dbReference>
<dbReference type="GO" id="GO:0005655">
    <property type="term" value="C:nucleolar ribonuclease P complex"/>
    <property type="evidence" value="ECO:0007669"/>
    <property type="project" value="InterPro"/>
</dbReference>
<dbReference type="InterPro" id="IPR036882">
    <property type="entry name" value="Alba-like_dom_sf"/>
</dbReference>
<dbReference type="Proteomes" id="UP000230750">
    <property type="component" value="Unassembled WGS sequence"/>
</dbReference>
<gene>
    <name evidence="4" type="ORF">BSL78_18475</name>
</gene>
<sequence length="96" mass="10797">MAASMEVKTSTDGSSESDFTVLKKLPPQLPRRHNDIYINSKSKFVAQLKKCEKLLESGESELFIHGLGVAVHIAINLALQLQREWSLELSLLRHQP</sequence>
<dbReference type="AlphaFoldDB" id="A0A2G8K9J3"/>
<evidence type="ECO:0000256" key="1">
    <source>
        <dbReference type="ARBA" id="ARBA00004604"/>
    </source>
</evidence>
<name>A0A2G8K9J3_STIJA</name>
<dbReference type="GO" id="GO:0003676">
    <property type="term" value="F:nucleic acid binding"/>
    <property type="evidence" value="ECO:0007669"/>
    <property type="project" value="InterPro"/>
</dbReference>
<keyword evidence="5" id="KW-1185">Reference proteome</keyword>
<dbReference type="InterPro" id="IPR014612">
    <property type="entry name" value="Pop7/Rpp20"/>
</dbReference>
<dbReference type="EMBL" id="MRZV01000762">
    <property type="protein sequence ID" value="PIK44681.1"/>
    <property type="molecule type" value="Genomic_DNA"/>
</dbReference>
<evidence type="ECO:0000256" key="3">
    <source>
        <dbReference type="ARBA" id="ARBA00023242"/>
    </source>
</evidence>
<dbReference type="PANTHER" id="PTHR15314:SF1">
    <property type="entry name" value="RIBONUCLEASE P PROTEIN SUBUNIT P20"/>
    <property type="match status" value="1"/>
</dbReference>
<dbReference type="OrthoDB" id="416729at2759"/>
<dbReference type="STRING" id="307972.A0A2G8K9J3"/>